<evidence type="ECO:0000256" key="2">
    <source>
        <dbReference type="ARBA" id="ARBA00022801"/>
    </source>
</evidence>
<feature type="compositionally biased region" description="Basic and acidic residues" evidence="5">
    <location>
        <begin position="792"/>
        <end position="804"/>
    </location>
</feature>
<dbReference type="SMART" id="SM00490">
    <property type="entry name" value="HELICc"/>
    <property type="match status" value="1"/>
</dbReference>
<dbReference type="InterPro" id="IPR050699">
    <property type="entry name" value="RNA-DNA_Helicase"/>
</dbReference>
<keyword evidence="8" id="KW-1185">Reference proteome</keyword>
<feature type="domain" description="Helicase C-terminal" evidence="6">
    <location>
        <begin position="136"/>
        <end position="307"/>
    </location>
</feature>
<keyword evidence="2" id="KW-0378">Hydrolase</keyword>
<dbReference type="Pfam" id="PF00271">
    <property type="entry name" value="Helicase_C"/>
    <property type="match status" value="1"/>
</dbReference>
<dbReference type="InterPro" id="IPR001650">
    <property type="entry name" value="Helicase_C-like"/>
</dbReference>
<evidence type="ECO:0000259" key="6">
    <source>
        <dbReference type="PROSITE" id="PS51194"/>
    </source>
</evidence>
<evidence type="ECO:0000256" key="4">
    <source>
        <dbReference type="ARBA" id="ARBA00022840"/>
    </source>
</evidence>
<name>A0ABU7LXI1_9PROT</name>
<sequence length="849" mass="93289">MTVYSAVTTVLGPTNTGKTHLAVERMLARASGIIGLPLRLLAREVYDRVVRAKGSQAAALITGEEKIIPANARYFVCTVESMPTEMRAAFVCVDEIQLAADPERGHVFTDRLLHARGTEETMLLGSDSMRGLVRHLVPDAVIETRERFSTLRYAGPSKLTKLPRRTAAVAFSSQSVYAIAELLRRQRGGAAVVMGALSPRTRNAQVELYQSGAVDYLVATDAIGMGLNMNVDHVAFAEETKFDGRRRRPLTPAEIGQIAGRAGRFRDDGHFGETGETRPFDPHLVTAVENHNFAPIERLYWRSERLDFSSLGSLRKTLQQPSRDPALKRVRNAVDERTLDILSNDPRIADTARTPAGVRLLWEVCRTPDFRKVTVDAHARLLTRIHEHLTGPGERLSSDYMAGQFNRLDEIGGDVHALSQRLAQVRTWAYVAHRGDWTEDALTWQARAREVEDRLSDALHESLTKRFVDQRTSVLMRGLREDRDMLAGVGKDGRVTVEGHPVGRLEGLKFSPDIEGGQLEARALRNAAEKALRPEVNRRLGQLARLDHMDIDPDGRLLHDGAPVARLAPGRSILRPSVVLIGGELGSFEARERAIARLTETVAARIAKDLKPLMALTETSDRGGLPGLAGGIAWRMAQNGGALARREVAQDVRALSPVERRALRALGVTIGEHALFLPALLKPKTAHLIATLRACGPGGEARPLHPAPGLVTIPVEKGRADSDYTAAGFLPCGPLAVRLDMLERLADQIRDAAKASKDRSFELTAAMTNGLGTSLKDFRAILSALGYVRTKRGDDPQKAAGERWRLRRRKPDAPREQAPPADTPFAVLSQLKPAPARPARRKPARKRSR</sequence>
<evidence type="ECO:0000256" key="3">
    <source>
        <dbReference type="ARBA" id="ARBA00022806"/>
    </source>
</evidence>
<proteinExistence type="predicted"/>
<comment type="caution">
    <text evidence="7">The sequence shown here is derived from an EMBL/GenBank/DDBJ whole genome shotgun (WGS) entry which is preliminary data.</text>
</comment>
<dbReference type="InterPro" id="IPR055206">
    <property type="entry name" value="DEXQc_SUV3"/>
</dbReference>
<dbReference type="EMBL" id="JAZDRO010000002">
    <property type="protein sequence ID" value="MEE2566271.1"/>
    <property type="molecule type" value="Genomic_DNA"/>
</dbReference>
<evidence type="ECO:0000313" key="7">
    <source>
        <dbReference type="EMBL" id="MEE2566271.1"/>
    </source>
</evidence>
<protein>
    <submittedName>
        <fullName evidence="7">Helicase-related protein</fullName>
    </submittedName>
</protein>
<gene>
    <name evidence="7" type="ORF">V0U35_06215</name>
</gene>
<dbReference type="RefSeq" id="WP_330195811.1">
    <property type="nucleotide sequence ID" value="NZ_JAZDRO010000002.1"/>
</dbReference>
<dbReference type="Pfam" id="PF22527">
    <property type="entry name" value="DEXQc_Suv3"/>
    <property type="match status" value="1"/>
</dbReference>
<keyword evidence="3 7" id="KW-0347">Helicase</keyword>
<evidence type="ECO:0000256" key="1">
    <source>
        <dbReference type="ARBA" id="ARBA00022741"/>
    </source>
</evidence>
<dbReference type="GO" id="GO:0004386">
    <property type="term" value="F:helicase activity"/>
    <property type="evidence" value="ECO:0007669"/>
    <property type="project" value="UniProtKB-KW"/>
</dbReference>
<dbReference type="Proteomes" id="UP001310692">
    <property type="component" value="Unassembled WGS sequence"/>
</dbReference>
<dbReference type="PROSITE" id="PS51194">
    <property type="entry name" value="HELICASE_CTER"/>
    <property type="match status" value="1"/>
</dbReference>
<feature type="region of interest" description="Disordered" evidence="5">
    <location>
        <begin position="792"/>
        <end position="849"/>
    </location>
</feature>
<dbReference type="PANTHER" id="PTHR12131">
    <property type="entry name" value="ATP-DEPENDENT RNA AND DNA HELICASE"/>
    <property type="match status" value="1"/>
</dbReference>
<keyword evidence="4" id="KW-0067">ATP-binding</keyword>
<organism evidence="7 8">
    <name type="scientific">Hyphobacterium marinum</name>
    <dbReference type="NCBI Taxonomy" id="3116574"/>
    <lineage>
        <taxon>Bacteria</taxon>
        <taxon>Pseudomonadati</taxon>
        <taxon>Pseudomonadota</taxon>
        <taxon>Alphaproteobacteria</taxon>
        <taxon>Maricaulales</taxon>
        <taxon>Maricaulaceae</taxon>
        <taxon>Hyphobacterium</taxon>
    </lineage>
</organism>
<feature type="compositionally biased region" description="Basic residues" evidence="5">
    <location>
        <begin position="838"/>
        <end position="849"/>
    </location>
</feature>
<accession>A0ABU7LXI1</accession>
<dbReference type="SUPFAM" id="SSF52540">
    <property type="entry name" value="P-loop containing nucleoside triphosphate hydrolases"/>
    <property type="match status" value="2"/>
</dbReference>
<dbReference type="InterPro" id="IPR027417">
    <property type="entry name" value="P-loop_NTPase"/>
</dbReference>
<evidence type="ECO:0000313" key="8">
    <source>
        <dbReference type="Proteomes" id="UP001310692"/>
    </source>
</evidence>
<evidence type="ECO:0000256" key="5">
    <source>
        <dbReference type="SAM" id="MobiDB-lite"/>
    </source>
</evidence>
<dbReference type="Gene3D" id="3.40.50.300">
    <property type="entry name" value="P-loop containing nucleotide triphosphate hydrolases"/>
    <property type="match status" value="2"/>
</dbReference>
<reference evidence="7 8" key="1">
    <citation type="submission" date="2024-01" db="EMBL/GenBank/DDBJ databases">
        <title>Hyphobacterium bacterium isolated from marine sediment.</title>
        <authorList>
            <person name="Zhao S."/>
        </authorList>
    </citation>
    <scope>NUCLEOTIDE SEQUENCE [LARGE SCALE GENOMIC DNA]</scope>
    <source>
        <strain evidence="7 8">Y60-23</strain>
    </source>
</reference>
<dbReference type="PANTHER" id="PTHR12131:SF1">
    <property type="entry name" value="ATP-DEPENDENT RNA HELICASE SUPV3L1, MITOCHONDRIAL-RELATED"/>
    <property type="match status" value="1"/>
</dbReference>
<keyword evidence="1" id="KW-0547">Nucleotide-binding</keyword>